<name>A0A7T6ZDJ8_9BACI</name>
<feature type="binding site" description="axial binding residue" evidence="5">
    <location>
        <position position="72"/>
    </location>
    <ligand>
        <name>heme c</name>
        <dbReference type="ChEBI" id="CHEBI:61717"/>
    </ligand>
    <ligandPart>
        <name>Fe</name>
        <dbReference type="ChEBI" id="CHEBI:18248"/>
    </ligandPart>
</feature>
<feature type="binding site" description="axial binding residue" evidence="5">
    <location>
        <position position="103"/>
    </location>
    <ligand>
        <name>heme c</name>
        <dbReference type="ChEBI" id="CHEBI:61717"/>
    </ligand>
    <ligandPart>
        <name>Fe</name>
        <dbReference type="ChEBI" id="CHEBI:18248"/>
    </ligandPart>
</feature>
<evidence type="ECO:0000259" key="7">
    <source>
        <dbReference type="PROSITE" id="PS51007"/>
    </source>
</evidence>
<dbReference type="KEGG" id="scib:HUG20_17690"/>
<keyword evidence="9" id="KW-1185">Reference proteome</keyword>
<dbReference type="RefSeq" id="WP_200085989.1">
    <property type="nucleotide sequence ID" value="NZ_CP054706.1"/>
</dbReference>
<keyword evidence="1 4" id="KW-0349">Heme</keyword>
<dbReference type="SUPFAM" id="SSF46626">
    <property type="entry name" value="Cytochrome c"/>
    <property type="match status" value="1"/>
</dbReference>
<dbReference type="AlphaFoldDB" id="A0A7T6ZDJ8"/>
<feature type="binding site" description="covalent" evidence="4">
    <location>
        <position position="68"/>
    </location>
    <ligand>
        <name>heme c</name>
        <dbReference type="ChEBI" id="CHEBI:61717"/>
    </ligand>
</feature>
<organism evidence="8 9">
    <name type="scientific">Salicibibacter cibi</name>
    <dbReference type="NCBI Taxonomy" id="2743001"/>
    <lineage>
        <taxon>Bacteria</taxon>
        <taxon>Bacillati</taxon>
        <taxon>Bacillota</taxon>
        <taxon>Bacilli</taxon>
        <taxon>Bacillales</taxon>
        <taxon>Bacillaceae</taxon>
        <taxon>Salicibibacter</taxon>
    </lineage>
</organism>
<dbReference type="PROSITE" id="PS51257">
    <property type="entry name" value="PROKAR_LIPOPROTEIN"/>
    <property type="match status" value="1"/>
</dbReference>
<sequence length="124" mass="12641">MKKAMLVLGTAIFIIGGCNGQAGEEQEPVGDNNGGNGGGDNGAEEEEEEDNGETVDAGEGMDLYEENCMSCHGGDLEGGQGPALDGYSADEVHDAIEEGPGAMPEDLVSGDDADAVAEYVEEEA</sequence>
<evidence type="ECO:0000313" key="9">
    <source>
        <dbReference type="Proteomes" id="UP000595349"/>
    </source>
</evidence>
<feature type="compositionally biased region" description="Acidic residues" evidence="6">
    <location>
        <begin position="42"/>
        <end position="53"/>
    </location>
</feature>
<dbReference type="GO" id="GO:0009055">
    <property type="term" value="F:electron transfer activity"/>
    <property type="evidence" value="ECO:0007669"/>
    <property type="project" value="InterPro"/>
</dbReference>
<feature type="compositionally biased region" description="Gly residues" evidence="6">
    <location>
        <begin position="32"/>
        <end position="41"/>
    </location>
</feature>
<evidence type="ECO:0000256" key="4">
    <source>
        <dbReference type="PIRSR" id="PIRSR000025-1"/>
    </source>
</evidence>
<dbReference type="GO" id="GO:0005506">
    <property type="term" value="F:iron ion binding"/>
    <property type="evidence" value="ECO:0007669"/>
    <property type="project" value="InterPro"/>
</dbReference>
<dbReference type="Proteomes" id="UP000595349">
    <property type="component" value="Chromosome"/>
</dbReference>
<gene>
    <name evidence="8" type="ORF">HUG20_17690</name>
</gene>
<evidence type="ECO:0000256" key="3">
    <source>
        <dbReference type="ARBA" id="ARBA00023004"/>
    </source>
</evidence>
<keyword evidence="3 5" id="KW-0408">Iron</keyword>
<accession>A0A7T6ZDJ8</accession>
<dbReference type="PROSITE" id="PS51007">
    <property type="entry name" value="CYTC"/>
    <property type="match status" value="1"/>
</dbReference>
<feature type="binding site" description="covalent" evidence="4">
    <location>
        <position position="71"/>
    </location>
    <ligand>
        <name>heme c</name>
        <dbReference type="ChEBI" id="CHEBI:61717"/>
    </ligand>
</feature>
<dbReference type="EMBL" id="CP054706">
    <property type="protein sequence ID" value="QQK81563.1"/>
    <property type="molecule type" value="Genomic_DNA"/>
</dbReference>
<feature type="domain" description="Cytochrome c" evidence="7">
    <location>
        <begin position="55"/>
        <end position="124"/>
    </location>
</feature>
<keyword evidence="2 5" id="KW-0479">Metal-binding</keyword>
<proteinExistence type="predicted"/>
<evidence type="ECO:0000313" key="8">
    <source>
        <dbReference type="EMBL" id="QQK81563.1"/>
    </source>
</evidence>
<dbReference type="Pfam" id="PF13442">
    <property type="entry name" value="Cytochrome_CBB3"/>
    <property type="match status" value="1"/>
</dbReference>
<dbReference type="PIRSF" id="PIRSF000025">
    <property type="entry name" value="Cytc_Bsub_c550"/>
    <property type="match status" value="1"/>
</dbReference>
<protein>
    <submittedName>
        <fullName evidence="8">Cytochrome c</fullName>
    </submittedName>
</protein>
<evidence type="ECO:0000256" key="6">
    <source>
        <dbReference type="SAM" id="MobiDB-lite"/>
    </source>
</evidence>
<evidence type="ECO:0000256" key="2">
    <source>
        <dbReference type="ARBA" id="ARBA00022723"/>
    </source>
</evidence>
<reference evidence="8 9" key="1">
    <citation type="submission" date="2020-06" db="EMBL/GenBank/DDBJ databases">
        <title>Genomic analysis of Salicibibacter sp. NKC21-4.</title>
        <authorList>
            <person name="Oh Y.J."/>
        </authorList>
    </citation>
    <scope>NUCLEOTIDE SEQUENCE [LARGE SCALE GENOMIC DNA]</scope>
    <source>
        <strain evidence="8 9">NKC21-4</strain>
    </source>
</reference>
<comment type="PTM">
    <text evidence="4">Binds 1 heme c group covalently per subunit.</text>
</comment>
<dbReference type="InterPro" id="IPR012218">
    <property type="entry name" value="Cyt_c_BACSU-c550-type"/>
</dbReference>
<dbReference type="Gene3D" id="1.10.760.10">
    <property type="entry name" value="Cytochrome c-like domain"/>
    <property type="match status" value="1"/>
</dbReference>
<feature type="region of interest" description="Disordered" evidence="6">
    <location>
        <begin position="20"/>
        <end position="63"/>
    </location>
</feature>
<dbReference type="InterPro" id="IPR036909">
    <property type="entry name" value="Cyt_c-like_dom_sf"/>
</dbReference>
<dbReference type="GO" id="GO:0016020">
    <property type="term" value="C:membrane"/>
    <property type="evidence" value="ECO:0007669"/>
    <property type="project" value="InterPro"/>
</dbReference>
<dbReference type="InterPro" id="IPR009056">
    <property type="entry name" value="Cyt_c-like_dom"/>
</dbReference>
<evidence type="ECO:0000256" key="5">
    <source>
        <dbReference type="PIRSR" id="PIRSR000025-2"/>
    </source>
</evidence>
<dbReference type="GO" id="GO:0020037">
    <property type="term" value="F:heme binding"/>
    <property type="evidence" value="ECO:0007669"/>
    <property type="project" value="InterPro"/>
</dbReference>
<evidence type="ECO:0000256" key="1">
    <source>
        <dbReference type="ARBA" id="ARBA00022617"/>
    </source>
</evidence>